<dbReference type="PANTHER" id="PTHR30508">
    <property type="entry name" value="FES CLUSTER ASSEMBLY PROTEIN SUF"/>
    <property type="match status" value="1"/>
</dbReference>
<evidence type="ECO:0000259" key="1">
    <source>
        <dbReference type="Pfam" id="PF01458"/>
    </source>
</evidence>
<dbReference type="OrthoDB" id="9782689at2"/>
<dbReference type="SUPFAM" id="SSF101960">
    <property type="entry name" value="Stabilizer of iron transporter SufD"/>
    <property type="match status" value="1"/>
</dbReference>
<dbReference type="Pfam" id="PF01458">
    <property type="entry name" value="SUFBD_core"/>
    <property type="match status" value="1"/>
</dbReference>
<dbReference type="PANTHER" id="PTHR30508:SF6">
    <property type="entry name" value="UPF0051 PROTEIN MJ0034"/>
    <property type="match status" value="1"/>
</dbReference>
<dbReference type="AlphaFoldDB" id="A0A1G9IUC1"/>
<organism evidence="2 3">
    <name type="scientific">Halarsenatibacter silvermanii</name>
    <dbReference type="NCBI Taxonomy" id="321763"/>
    <lineage>
        <taxon>Bacteria</taxon>
        <taxon>Bacillati</taxon>
        <taxon>Bacillota</taxon>
        <taxon>Clostridia</taxon>
        <taxon>Halanaerobiales</taxon>
        <taxon>Halarsenatibacteraceae</taxon>
        <taxon>Halarsenatibacter</taxon>
    </lineage>
</organism>
<protein>
    <recommendedName>
        <fullName evidence="1">SUF system FeS cluster assembly SufBD core domain-containing protein</fullName>
    </recommendedName>
</protein>
<dbReference type="GO" id="GO:0016226">
    <property type="term" value="P:iron-sulfur cluster assembly"/>
    <property type="evidence" value="ECO:0007669"/>
    <property type="project" value="InterPro"/>
</dbReference>
<proteinExistence type="predicted"/>
<keyword evidence="3" id="KW-1185">Reference proteome</keyword>
<dbReference type="STRING" id="321763.SAMN04488692_10368"/>
<sequence length="312" mass="34148">MSDYKNMVDIYDQVGDEEVFSDSDVAHVVLERDKVMGTNTVDGLEVDIKNQEPGLVAIKMTVLADFNIDKTVHLCFGVLPEEGKQFIDMDVEIEENAGVEVKADCVFPNATRVQHNMEADILLQEGATFIYRESHFHGDEGGVDVKARAEIEMKKGSTYKTYFDLQEGRAGKIEFDYESVLRENATLEMVARMQGQKSDKLNIRETADLIGSGARALLESKLALQDEAAGEVLNELTASAPGAKGHVECTEIIKDDATARAVPVVDVQHPEAKVTHEAAIGSVDSSQLQTLMARGLNEEEAAETIIQGMLNG</sequence>
<dbReference type="InterPro" id="IPR055346">
    <property type="entry name" value="Fe-S_cluster_assembly_SufBD"/>
</dbReference>
<feature type="domain" description="SUF system FeS cluster assembly SufBD core" evidence="1">
    <location>
        <begin position="85"/>
        <end position="308"/>
    </location>
</feature>
<evidence type="ECO:0000313" key="3">
    <source>
        <dbReference type="Proteomes" id="UP000199476"/>
    </source>
</evidence>
<gene>
    <name evidence="2" type="ORF">SAMN04488692_10368</name>
</gene>
<dbReference type="Proteomes" id="UP000199476">
    <property type="component" value="Unassembled WGS sequence"/>
</dbReference>
<reference evidence="2 3" key="1">
    <citation type="submission" date="2016-10" db="EMBL/GenBank/DDBJ databases">
        <authorList>
            <person name="de Groot N.N."/>
        </authorList>
    </citation>
    <scope>NUCLEOTIDE SEQUENCE [LARGE SCALE GENOMIC DNA]</scope>
    <source>
        <strain evidence="2 3">SLAS-1</strain>
    </source>
</reference>
<dbReference type="InterPro" id="IPR000825">
    <property type="entry name" value="SUF_FeS_clus_asmbl_SufBD_core"/>
</dbReference>
<dbReference type="EMBL" id="FNGO01000003">
    <property type="protein sequence ID" value="SDL28949.1"/>
    <property type="molecule type" value="Genomic_DNA"/>
</dbReference>
<accession>A0A1G9IUC1</accession>
<evidence type="ECO:0000313" key="2">
    <source>
        <dbReference type="EMBL" id="SDL28949.1"/>
    </source>
</evidence>
<dbReference type="InterPro" id="IPR037284">
    <property type="entry name" value="SUF_FeS_clus_asmbl_SufBD_sf"/>
</dbReference>
<name>A0A1G9IUC1_9FIRM</name>
<dbReference type="RefSeq" id="WP_089758223.1">
    <property type="nucleotide sequence ID" value="NZ_FNGO01000003.1"/>
</dbReference>